<dbReference type="Pfam" id="PF01872">
    <property type="entry name" value="RibD_C"/>
    <property type="match status" value="1"/>
</dbReference>
<evidence type="ECO:0000259" key="1">
    <source>
        <dbReference type="Pfam" id="PF01872"/>
    </source>
</evidence>
<comment type="caution">
    <text evidence="2">The sequence shown here is derived from an EMBL/GenBank/DDBJ whole genome shotgun (WGS) entry which is preliminary data.</text>
</comment>
<dbReference type="InterPro" id="IPR050765">
    <property type="entry name" value="Riboflavin_Biosynth_HTPR"/>
</dbReference>
<dbReference type="HOGENOM" id="CLU_043966_4_2_5"/>
<dbReference type="Proteomes" id="UP000002931">
    <property type="component" value="Unassembled WGS sequence"/>
</dbReference>
<keyword evidence="3" id="KW-1185">Reference proteome</keyword>
<dbReference type="AlphaFoldDB" id="A3VMB9"/>
<dbReference type="PANTHER" id="PTHR38011:SF11">
    <property type="entry name" value="2,5-DIAMINO-6-RIBOSYLAMINO-4(3H)-PYRIMIDINONE 5'-PHOSPHATE REDUCTASE"/>
    <property type="match status" value="1"/>
</dbReference>
<organism evidence="2 3">
    <name type="scientific">Maritimibacter alkaliphilus HTCC2654</name>
    <dbReference type="NCBI Taxonomy" id="314271"/>
    <lineage>
        <taxon>Bacteria</taxon>
        <taxon>Pseudomonadati</taxon>
        <taxon>Pseudomonadota</taxon>
        <taxon>Alphaproteobacteria</taxon>
        <taxon>Rhodobacterales</taxon>
        <taxon>Roseobacteraceae</taxon>
        <taxon>Maritimibacter</taxon>
    </lineage>
</organism>
<feature type="domain" description="Bacterial bifunctional deaminase-reductase C-terminal" evidence="1">
    <location>
        <begin position="6"/>
        <end position="170"/>
    </location>
</feature>
<reference evidence="2 3" key="1">
    <citation type="journal article" date="2010" name="J. Bacteriol.">
        <title>Genome sequences of Pelagibaca bermudensis HTCC2601T and Maritimibacter alkaliphilus HTCC2654T, the type strains of two marine Roseobacter genera.</title>
        <authorList>
            <person name="Thrash J.C."/>
            <person name="Cho J.C."/>
            <person name="Ferriera S."/>
            <person name="Johnson J."/>
            <person name="Vergin K.L."/>
            <person name="Giovannoni S.J."/>
        </authorList>
    </citation>
    <scope>NUCLEOTIDE SEQUENCE [LARGE SCALE GENOMIC DNA]</scope>
    <source>
        <strain evidence="2 3">HTCC2654</strain>
    </source>
</reference>
<evidence type="ECO:0000313" key="3">
    <source>
        <dbReference type="Proteomes" id="UP000002931"/>
    </source>
</evidence>
<dbReference type="EMBL" id="AAMT01000031">
    <property type="protein sequence ID" value="EAQ10577.1"/>
    <property type="molecule type" value="Genomic_DNA"/>
</dbReference>
<dbReference type="SUPFAM" id="SSF53597">
    <property type="entry name" value="Dihydrofolate reductase-like"/>
    <property type="match status" value="1"/>
</dbReference>
<evidence type="ECO:0000313" key="2">
    <source>
        <dbReference type="EMBL" id="EAQ10577.1"/>
    </source>
</evidence>
<dbReference type="InterPro" id="IPR002734">
    <property type="entry name" value="RibDG_C"/>
</dbReference>
<name>A3VMB9_9RHOB</name>
<dbReference type="InterPro" id="IPR024072">
    <property type="entry name" value="DHFR-like_dom_sf"/>
</dbReference>
<accession>A3VMB9</accession>
<dbReference type="OrthoDB" id="9782335at2"/>
<dbReference type="Gene3D" id="3.40.430.10">
    <property type="entry name" value="Dihydrofolate Reductase, subunit A"/>
    <property type="match status" value="1"/>
</dbReference>
<dbReference type="GO" id="GO:0009231">
    <property type="term" value="P:riboflavin biosynthetic process"/>
    <property type="evidence" value="ECO:0007669"/>
    <property type="project" value="InterPro"/>
</dbReference>
<gene>
    <name evidence="2" type="ORF">RB2654_05852</name>
</gene>
<dbReference type="STRING" id="314271.RB2654_05852"/>
<sequence length="178" mass="19900">MTTGHVFMAMSLDGFVARPDHAIDWLMKQPEDDGDGGFFDFFASVDGMVMGSGTFRTVLGFDEWVYGDKPIRVMSHALTREDIPEARRSSVEVTRQDPQALMDMVEIEGWTRAYIDGGALVHSFLRAGLIADMTITIIPILLGQGRSLFGPLERDIDLKLEHAEKTKAGFLTTRYRVL</sequence>
<dbReference type="eggNOG" id="COG0262">
    <property type="taxonomic scope" value="Bacteria"/>
</dbReference>
<dbReference type="RefSeq" id="WP_008329633.1">
    <property type="nucleotide sequence ID" value="NZ_CH902578.1"/>
</dbReference>
<dbReference type="GO" id="GO:0008703">
    <property type="term" value="F:5-amino-6-(5-phosphoribosylamino)uracil reductase activity"/>
    <property type="evidence" value="ECO:0007669"/>
    <property type="project" value="InterPro"/>
</dbReference>
<dbReference type="PANTHER" id="PTHR38011">
    <property type="entry name" value="DIHYDROFOLATE REDUCTASE FAMILY PROTEIN (AFU_ORTHOLOGUE AFUA_8G06820)"/>
    <property type="match status" value="1"/>
</dbReference>
<protein>
    <submittedName>
        <fullName evidence="2">RibD C-terminal domain protein</fullName>
    </submittedName>
</protein>
<proteinExistence type="predicted"/>